<name>A0ABT3L6R4_9CYAN</name>
<dbReference type="Proteomes" id="UP001526426">
    <property type="component" value="Unassembled WGS sequence"/>
</dbReference>
<evidence type="ECO:0008006" key="3">
    <source>
        <dbReference type="Google" id="ProtNLM"/>
    </source>
</evidence>
<keyword evidence="2" id="KW-1185">Reference proteome</keyword>
<protein>
    <recommendedName>
        <fullName evidence="3">Lipoprotein</fullName>
    </recommendedName>
</protein>
<proteinExistence type="predicted"/>
<comment type="caution">
    <text evidence="1">The sequence shown here is derived from an EMBL/GenBank/DDBJ whole genome shotgun (WGS) entry which is preliminary data.</text>
</comment>
<sequence>MKTLLVFCLVVLMNCYGSPAYSLPLFSAVSIGGEEGVALLGLDELPGGFQELPRVLLRPVGGRVEQLAGVLEEGGWQGGEVFVYFHPRRLELVLGMVGWVEDVGRFDAYLERFDDPVQRGDFWGNLAGKMGGARVSWEGYEYRRDLRGVGDRSTGMNVSLNLVHQGFEGEVLLFRRDRQAVLLVVLNPEDRWPQVRVKAIATQLLHKL</sequence>
<accession>A0ABT3L6R4</accession>
<dbReference type="EMBL" id="JAIHOM010000060">
    <property type="protein sequence ID" value="MCW6037201.1"/>
    <property type="molecule type" value="Genomic_DNA"/>
</dbReference>
<evidence type="ECO:0000313" key="2">
    <source>
        <dbReference type="Proteomes" id="UP001526426"/>
    </source>
</evidence>
<organism evidence="1 2">
    <name type="scientific">Spirulina subsalsa FACHB-351</name>
    <dbReference type="NCBI Taxonomy" id="234711"/>
    <lineage>
        <taxon>Bacteria</taxon>
        <taxon>Bacillati</taxon>
        <taxon>Cyanobacteriota</taxon>
        <taxon>Cyanophyceae</taxon>
        <taxon>Spirulinales</taxon>
        <taxon>Spirulinaceae</taxon>
        <taxon>Spirulina</taxon>
    </lineage>
</organism>
<gene>
    <name evidence="1" type="ORF">K4A83_13110</name>
</gene>
<reference evidence="1 2" key="1">
    <citation type="submission" date="2021-08" db="EMBL/GenBank/DDBJ databases">
        <title>Draft genome sequence of Spirulina subsalsa with high tolerance to salinity and hype-accumulation of phycocyanin.</title>
        <authorList>
            <person name="Pei H."/>
            <person name="Jiang L."/>
        </authorList>
    </citation>
    <scope>NUCLEOTIDE SEQUENCE [LARGE SCALE GENOMIC DNA]</scope>
    <source>
        <strain evidence="1 2">FACHB-351</strain>
    </source>
</reference>
<evidence type="ECO:0000313" key="1">
    <source>
        <dbReference type="EMBL" id="MCW6037201.1"/>
    </source>
</evidence>